<dbReference type="GO" id="GO:0005886">
    <property type="term" value="C:plasma membrane"/>
    <property type="evidence" value="ECO:0007669"/>
    <property type="project" value="UniProtKB-SubCell"/>
</dbReference>
<dbReference type="Pfam" id="PF00924">
    <property type="entry name" value="MS_channel_2nd"/>
    <property type="match status" value="1"/>
</dbReference>
<feature type="compositionally biased region" description="Gly residues" evidence="7">
    <location>
        <begin position="819"/>
        <end position="828"/>
    </location>
</feature>
<keyword evidence="4 8" id="KW-0812">Transmembrane</keyword>
<feature type="signal peptide" evidence="9">
    <location>
        <begin position="1"/>
        <end position="28"/>
    </location>
</feature>
<keyword evidence="13" id="KW-1185">Reference proteome</keyword>
<keyword evidence="3" id="KW-1003">Cell membrane</keyword>
<dbReference type="InterPro" id="IPR011014">
    <property type="entry name" value="MscS_channel_TM-2"/>
</dbReference>
<evidence type="ECO:0000256" key="1">
    <source>
        <dbReference type="ARBA" id="ARBA00004651"/>
    </source>
</evidence>
<feature type="transmembrane region" description="Helical" evidence="8">
    <location>
        <begin position="509"/>
        <end position="527"/>
    </location>
</feature>
<evidence type="ECO:0000313" key="12">
    <source>
        <dbReference type="EMBL" id="NMT63127.1"/>
    </source>
</evidence>
<feature type="transmembrane region" description="Helical" evidence="8">
    <location>
        <begin position="575"/>
        <end position="595"/>
    </location>
</feature>
<dbReference type="Proteomes" id="UP000567186">
    <property type="component" value="Unassembled WGS sequence"/>
</dbReference>
<name>A0A7Y0RBE3_9GAMM</name>
<comment type="caution">
    <text evidence="12">The sequence shown here is derived from an EMBL/GenBank/DDBJ whole genome shotgun (WGS) entry which is preliminary data.</text>
</comment>
<evidence type="ECO:0000256" key="2">
    <source>
        <dbReference type="ARBA" id="ARBA00008017"/>
    </source>
</evidence>
<dbReference type="Gene3D" id="2.30.30.60">
    <property type="match status" value="1"/>
</dbReference>
<dbReference type="InterPro" id="IPR049278">
    <property type="entry name" value="MS_channel_C"/>
</dbReference>
<proteinExistence type="inferred from homology"/>
<evidence type="ECO:0000256" key="5">
    <source>
        <dbReference type="ARBA" id="ARBA00022989"/>
    </source>
</evidence>
<evidence type="ECO:0000259" key="11">
    <source>
        <dbReference type="Pfam" id="PF21082"/>
    </source>
</evidence>
<dbReference type="InterPro" id="IPR023408">
    <property type="entry name" value="MscS_beta-dom_sf"/>
</dbReference>
<dbReference type="SUPFAM" id="SSF82861">
    <property type="entry name" value="Mechanosensitive channel protein MscS (YggB), transmembrane region"/>
    <property type="match status" value="1"/>
</dbReference>
<protein>
    <submittedName>
        <fullName evidence="12">Mechanosensitive ion channel family protein</fullName>
    </submittedName>
</protein>
<keyword evidence="5 8" id="KW-1133">Transmembrane helix</keyword>
<feature type="transmembrane region" description="Helical" evidence="8">
    <location>
        <begin position="432"/>
        <end position="456"/>
    </location>
</feature>
<evidence type="ECO:0000256" key="4">
    <source>
        <dbReference type="ARBA" id="ARBA00022692"/>
    </source>
</evidence>
<dbReference type="RefSeq" id="WP_135954465.1">
    <property type="nucleotide sequence ID" value="NZ_JABCKY010000001.1"/>
</dbReference>
<dbReference type="Gene3D" id="3.30.70.100">
    <property type="match status" value="1"/>
</dbReference>
<feature type="domain" description="Mechanosensitive ion channel MscS" evidence="10">
    <location>
        <begin position="598"/>
        <end position="664"/>
    </location>
</feature>
<dbReference type="PANTHER" id="PTHR30566">
    <property type="entry name" value="YNAI-RELATED MECHANOSENSITIVE ION CHANNEL"/>
    <property type="match status" value="1"/>
</dbReference>
<dbReference type="AlphaFoldDB" id="A0A7Y0RBE3"/>
<dbReference type="SUPFAM" id="SSF50182">
    <property type="entry name" value="Sm-like ribonucleoproteins"/>
    <property type="match status" value="1"/>
</dbReference>
<dbReference type="GO" id="GO:0008381">
    <property type="term" value="F:mechanosensitive monoatomic ion channel activity"/>
    <property type="evidence" value="ECO:0007669"/>
    <property type="project" value="UniProtKB-ARBA"/>
</dbReference>
<accession>A0A7Y0RBE3</accession>
<feature type="chain" id="PRO_5031173551" evidence="9">
    <location>
        <begin position="29"/>
        <end position="828"/>
    </location>
</feature>
<evidence type="ECO:0000256" key="9">
    <source>
        <dbReference type="SAM" id="SignalP"/>
    </source>
</evidence>
<dbReference type="Gene3D" id="1.10.287.1260">
    <property type="match status" value="1"/>
</dbReference>
<dbReference type="SUPFAM" id="SSF82689">
    <property type="entry name" value="Mechanosensitive channel protein MscS (YggB), C-terminal domain"/>
    <property type="match status" value="1"/>
</dbReference>
<evidence type="ECO:0000256" key="8">
    <source>
        <dbReference type="SAM" id="Phobius"/>
    </source>
</evidence>
<feature type="transmembrane region" description="Helical" evidence="8">
    <location>
        <begin position="548"/>
        <end position="569"/>
    </location>
</feature>
<evidence type="ECO:0000256" key="3">
    <source>
        <dbReference type="ARBA" id="ARBA00022475"/>
    </source>
</evidence>
<feature type="domain" description="Mechanosensitive ion channel MscS C-terminal" evidence="11">
    <location>
        <begin position="672"/>
        <end position="754"/>
    </location>
</feature>
<keyword evidence="9" id="KW-0732">Signal</keyword>
<comment type="subcellular location">
    <subcellularLocation>
        <location evidence="1">Cell membrane</location>
        <topology evidence="1">Multi-pass membrane protein</topology>
    </subcellularLocation>
</comment>
<feature type="transmembrane region" description="Helical" evidence="8">
    <location>
        <begin position="477"/>
        <end position="497"/>
    </location>
</feature>
<evidence type="ECO:0000313" key="13">
    <source>
        <dbReference type="Proteomes" id="UP000567186"/>
    </source>
</evidence>
<gene>
    <name evidence="12" type="ORF">HIU99_05885</name>
</gene>
<evidence type="ECO:0000256" key="6">
    <source>
        <dbReference type="ARBA" id="ARBA00023136"/>
    </source>
</evidence>
<dbReference type="InterPro" id="IPR006685">
    <property type="entry name" value="MscS_channel_2nd"/>
</dbReference>
<feature type="region of interest" description="Disordered" evidence="7">
    <location>
        <begin position="806"/>
        <end position="828"/>
    </location>
</feature>
<dbReference type="EMBL" id="JABCKY010000001">
    <property type="protein sequence ID" value="NMT63127.1"/>
    <property type="molecule type" value="Genomic_DNA"/>
</dbReference>
<dbReference type="Pfam" id="PF21082">
    <property type="entry name" value="MS_channel_3rd"/>
    <property type="match status" value="1"/>
</dbReference>
<evidence type="ECO:0000259" key="10">
    <source>
        <dbReference type="Pfam" id="PF00924"/>
    </source>
</evidence>
<dbReference type="InterPro" id="IPR010920">
    <property type="entry name" value="LSM_dom_sf"/>
</dbReference>
<dbReference type="PANTHER" id="PTHR30566:SF5">
    <property type="entry name" value="MECHANOSENSITIVE ION CHANNEL PROTEIN 1, MITOCHONDRIAL-RELATED"/>
    <property type="match status" value="1"/>
</dbReference>
<organism evidence="12 13">
    <name type="scientific">Marinobacter orientalis</name>
    <dbReference type="NCBI Taxonomy" id="1928859"/>
    <lineage>
        <taxon>Bacteria</taxon>
        <taxon>Pseudomonadati</taxon>
        <taxon>Pseudomonadota</taxon>
        <taxon>Gammaproteobacteria</taxon>
        <taxon>Pseudomonadales</taxon>
        <taxon>Marinobacteraceae</taxon>
        <taxon>Marinobacter</taxon>
    </lineage>
</organism>
<comment type="similarity">
    <text evidence="2">Belongs to the MscS (TC 1.A.23) family.</text>
</comment>
<sequence length="828" mass="92464">MWYALTRVFPGFRALALVLSTLPFATMAAEPGDWTGVWDTQWRGGGAVMELQQDGNQVVGTYPGFRGEVEGRIDGSELAGKWSDAAGEGVFIFVMSPDQQSFMGRFGTGEWWTGVRTDKKIQETLFGKLDASSAELTLLSFLKAGNQAGEGRSDRLGVVFQLLDFSAFDDSLTPYDRIDLARLLFQIVDRLTFRVWELRPNGDLSGAEEYTVNLTQAGTNLPYSLTFRPGEPTNGTGSEPWRIVVPPEAEMREALEALLDNYDGAVPHPRKHHELASPRDTMRTFLEQWNNARNGKRELFLKTMDLSQIAAAVREDEGFLLGEYLIEVLYRIGLPLRQEIPDDPNRQAAYTHFVHPAGTIEIQPVGQEDGSFRWQFSAETMASARQLFMAMEDMPLAQVEQRRESTPFFEIRNNARSIHRDLLQEAGAGVEVWQWIALALLLVISIPLSWVFTWIVAQIFQLKKSDENHSLSAKVRFLWPLRLILIAGLGLLALRTLGLPQAVDIPLRVFIGVTLSIAGGWLAYHLVDKVSEMLDAHSHSNHRYRDEILRSLATSIAKLAVVIGAILFLAEILSIPYQGVIAGLGIGGLAVALAARSTLENLIGGITLYADKPVEVGDFCCFGDHLGVIEGIGLRSVKVRSLDQSVITVPNAEFVNLNIENLTRRDRMLLQTTIGFRYETSPDQLRWLLAEIRKLLLRHPMVTPEPARARFAGFGNHSVDIEIFAYVKTSDFNKFFGVREDIFLRLIDIVEESGTTFAFPSTVNYLAQDSGVDSERTMRIEEIMRELRHGQKLPFPEFDLQTRTELRDSLDYPPEGSVDSGGGGNAKS</sequence>
<keyword evidence="6 8" id="KW-0472">Membrane</keyword>
<reference evidence="12 13" key="1">
    <citation type="submission" date="2020-04" db="EMBL/GenBank/DDBJ databases">
        <title>Marinobacter oceani sp. nov., isolated from marine solar saltern.</title>
        <authorList>
            <person name="Chen X.-Y."/>
        </authorList>
    </citation>
    <scope>NUCLEOTIDE SEQUENCE [LARGE SCALE GENOMIC DNA]</scope>
    <source>
        <strain evidence="12 13">W62</strain>
    </source>
</reference>
<dbReference type="InterPro" id="IPR011066">
    <property type="entry name" value="MscS_channel_C_sf"/>
</dbReference>
<dbReference type="OrthoDB" id="9799209at2"/>
<evidence type="ECO:0000256" key="7">
    <source>
        <dbReference type="SAM" id="MobiDB-lite"/>
    </source>
</evidence>